<evidence type="ECO:0000313" key="3">
    <source>
        <dbReference type="Proteomes" id="UP001279734"/>
    </source>
</evidence>
<protein>
    <submittedName>
        <fullName evidence="2">Uncharacterized protein</fullName>
    </submittedName>
</protein>
<name>A0AAD3S3Y9_NEPGR</name>
<dbReference type="AlphaFoldDB" id="A0AAD3S3Y9"/>
<evidence type="ECO:0000313" key="2">
    <source>
        <dbReference type="EMBL" id="GMH03948.1"/>
    </source>
</evidence>
<keyword evidence="3" id="KW-1185">Reference proteome</keyword>
<comment type="caution">
    <text evidence="2">The sequence shown here is derived from an EMBL/GenBank/DDBJ whole genome shotgun (WGS) entry which is preliminary data.</text>
</comment>
<proteinExistence type="predicted"/>
<evidence type="ECO:0000256" key="1">
    <source>
        <dbReference type="SAM" id="MobiDB-lite"/>
    </source>
</evidence>
<reference evidence="2" key="1">
    <citation type="submission" date="2023-05" db="EMBL/GenBank/DDBJ databases">
        <title>Nepenthes gracilis genome sequencing.</title>
        <authorList>
            <person name="Fukushima K."/>
        </authorList>
    </citation>
    <scope>NUCLEOTIDE SEQUENCE</scope>
    <source>
        <strain evidence="2">SING2019-196</strain>
    </source>
</reference>
<sequence>MARKKRVAFDESPPDDFDPANPYKDPVAMFEMREHLGSITTRSAATSSSSTSTPLAASAGARMLALSSSMAPRLNRWSRNDSPLWLFKMIEFGAK</sequence>
<dbReference type="EMBL" id="BSYO01000004">
    <property type="protein sequence ID" value="GMH03948.1"/>
    <property type="molecule type" value="Genomic_DNA"/>
</dbReference>
<feature type="region of interest" description="Disordered" evidence="1">
    <location>
        <begin position="1"/>
        <end position="24"/>
    </location>
</feature>
<accession>A0AAD3S3Y9</accession>
<dbReference type="Proteomes" id="UP001279734">
    <property type="component" value="Unassembled WGS sequence"/>
</dbReference>
<gene>
    <name evidence="2" type="ORF">Nepgr_005787</name>
</gene>
<organism evidence="2 3">
    <name type="scientific">Nepenthes gracilis</name>
    <name type="common">Slender pitcher plant</name>
    <dbReference type="NCBI Taxonomy" id="150966"/>
    <lineage>
        <taxon>Eukaryota</taxon>
        <taxon>Viridiplantae</taxon>
        <taxon>Streptophyta</taxon>
        <taxon>Embryophyta</taxon>
        <taxon>Tracheophyta</taxon>
        <taxon>Spermatophyta</taxon>
        <taxon>Magnoliopsida</taxon>
        <taxon>eudicotyledons</taxon>
        <taxon>Gunneridae</taxon>
        <taxon>Pentapetalae</taxon>
        <taxon>Caryophyllales</taxon>
        <taxon>Nepenthaceae</taxon>
        <taxon>Nepenthes</taxon>
    </lineage>
</organism>